<dbReference type="EMBL" id="VDGH01000001">
    <property type="protein sequence ID" value="TQR17110.1"/>
    <property type="molecule type" value="Genomic_DNA"/>
</dbReference>
<evidence type="ECO:0000313" key="3">
    <source>
        <dbReference type="Proteomes" id="UP000317316"/>
    </source>
</evidence>
<protein>
    <submittedName>
        <fullName evidence="2">Uncharacterized protein</fullName>
    </submittedName>
</protein>
<evidence type="ECO:0000313" key="2">
    <source>
        <dbReference type="EMBL" id="TQR17110.1"/>
    </source>
</evidence>
<gene>
    <name evidence="2" type="ORF">FG382_02905</name>
</gene>
<feature type="transmembrane region" description="Helical" evidence="1">
    <location>
        <begin position="16"/>
        <end position="34"/>
    </location>
</feature>
<comment type="caution">
    <text evidence="2">The sequence shown here is derived from an EMBL/GenBank/DDBJ whole genome shotgun (WGS) entry which is preliminary data.</text>
</comment>
<keyword evidence="1" id="KW-0472">Membrane</keyword>
<dbReference type="OrthoDB" id="2440524at2"/>
<proteinExistence type="predicted"/>
<evidence type="ECO:0000256" key="1">
    <source>
        <dbReference type="SAM" id="Phobius"/>
    </source>
</evidence>
<keyword evidence="3" id="KW-1185">Reference proteome</keyword>
<sequence length="71" mass="9037">MSERFDLSFKNKEVRVWFYLAIPTFIIVSIIIFYTEQNYQFIPILVFWMIFYIWRFFHRRKQKKEQRTNSS</sequence>
<dbReference type="AlphaFoldDB" id="A0A544TI73"/>
<dbReference type="RefSeq" id="WP_142537353.1">
    <property type="nucleotide sequence ID" value="NZ_BMIE01000002.1"/>
</dbReference>
<organism evidence="2 3">
    <name type="scientific">Psychrobacillus lasiicapitis</name>
    <dbReference type="NCBI Taxonomy" id="1636719"/>
    <lineage>
        <taxon>Bacteria</taxon>
        <taxon>Bacillati</taxon>
        <taxon>Bacillota</taxon>
        <taxon>Bacilli</taxon>
        <taxon>Bacillales</taxon>
        <taxon>Bacillaceae</taxon>
        <taxon>Psychrobacillus</taxon>
    </lineage>
</organism>
<reference evidence="2 3" key="1">
    <citation type="submission" date="2019-05" db="EMBL/GenBank/DDBJ databases">
        <title>Psychrobacillus vulpis sp. nov., a new species isolated from feces of a red fox that inhabits in The Tablas de Daimiel Natural Park, Albacete, Spain.</title>
        <authorList>
            <person name="Rodriguez M."/>
            <person name="Reina J.C."/>
            <person name="Bejar V."/>
            <person name="Llamas I."/>
        </authorList>
    </citation>
    <scope>NUCLEOTIDE SEQUENCE [LARGE SCALE GENOMIC DNA]</scope>
    <source>
        <strain evidence="2 3">NEAU-3TGS17</strain>
    </source>
</reference>
<keyword evidence="1" id="KW-1133">Transmembrane helix</keyword>
<name>A0A544TI73_9BACI</name>
<feature type="transmembrane region" description="Helical" evidence="1">
    <location>
        <begin position="40"/>
        <end position="57"/>
    </location>
</feature>
<dbReference type="Proteomes" id="UP000317316">
    <property type="component" value="Unassembled WGS sequence"/>
</dbReference>
<accession>A0A544TI73</accession>
<keyword evidence="1" id="KW-0812">Transmembrane</keyword>